<organism evidence="2 3">
    <name type="scientific">Usitatibacter rugosus</name>
    <dbReference type="NCBI Taxonomy" id="2732067"/>
    <lineage>
        <taxon>Bacteria</taxon>
        <taxon>Pseudomonadati</taxon>
        <taxon>Pseudomonadota</taxon>
        <taxon>Betaproteobacteria</taxon>
        <taxon>Nitrosomonadales</taxon>
        <taxon>Usitatibacteraceae</taxon>
        <taxon>Usitatibacter</taxon>
    </lineage>
</organism>
<dbReference type="AlphaFoldDB" id="A0A6M4GSQ8"/>
<sequence length="121" mass="13091">MKRVCRVVGLIAAVGGLQAWALDIEPTSRQKAIAAAVPASIPATAAPGRQIELPELRAGVDANGRTLTGACTLGSVELCYDSREGRLVYRPTRNWMPAIEGLTPEHISVRRDSVVFKYSFR</sequence>
<evidence type="ECO:0000313" key="3">
    <source>
        <dbReference type="Proteomes" id="UP000501534"/>
    </source>
</evidence>
<evidence type="ECO:0000256" key="1">
    <source>
        <dbReference type="SAM" id="SignalP"/>
    </source>
</evidence>
<proteinExistence type="predicted"/>
<keyword evidence="3" id="KW-1185">Reference proteome</keyword>
<dbReference type="EMBL" id="CP053069">
    <property type="protein sequence ID" value="QJR10136.1"/>
    <property type="molecule type" value="Genomic_DNA"/>
</dbReference>
<keyword evidence="1" id="KW-0732">Signal</keyword>
<protein>
    <submittedName>
        <fullName evidence="2">Uncharacterized protein</fullName>
    </submittedName>
</protein>
<dbReference type="RefSeq" id="WP_171090429.1">
    <property type="nucleotide sequence ID" value="NZ_CP053069.1"/>
</dbReference>
<dbReference type="Proteomes" id="UP000501534">
    <property type="component" value="Chromosome"/>
</dbReference>
<gene>
    <name evidence="2" type="ORF">DSM104443_01190</name>
</gene>
<evidence type="ECO:0000313" key="2">
    <source>
        <dbReference type="EMBL" id="QJR10136.1"/>
    </source>
</evidence>
<name>A0A6M4GSQ8_9PROT</name>
<feature type="chain" id="PRO_5026940217" evidence="1">
    <location>
        <begin position="22"/>
        <end position="121"/>
    </location>
</feature>
<feature type="signal peptide" evidence="1">
    <location>
        <begin position="1"/>
        <end position="21"/>
    </location>
</feature>
<dbReference type="KEGG" id="uru:DSM104443_01190"/>
<reference evidence="2 3" key="1">
    <citation type="submission" date="2020-04" db="EMBL/GenBank/DDBJ databases">
        <title>Usitatibacter rugosus gen. nov., sp. nov. and Usitatibacter palustris sp. nov., novel members of Usitatibacteraceae fam. nov. within the order Nitrosomonadales isolated from soil.</title>
        <authorList>
            <person name="Huber K.J."/>
            <person name="Neumann-Schaal M."/>
            <person name="Geppert A."/>
            <person name="Luckner M."/>
            <person name="Wanner G."/>
            <person name="Overmann J."/>
        </authorList>
    </citation>
    <scope>NUCLEOTIDE SEQUENCE [LARGE SCALE GENOMIC DNA]</scope>
    <source>
        <strain evidence="2 3">0125_3</strain>
    </source>
</reference>
<accession>A0A6M4GSQ8</accession>